<evidence type="ECO:0000313" key="1">
    <source>
        <dbReference type="EMBL" id="RHE25775.1"/>
    </source>
</evidence>
<dbReference type="InterPro" id="IPR025935">
    <property type="entry name" value="AbiH"/>
</dbReference>
<evidence type="ECO:0008006" key="5">
    <source>
        <dbReference type="Google" id="ProtNLM"/>
    </source>
</evidence>
<reference evidence="3 4" key="1">
    <citation type="submission" date="2018-08" db="EMBL/GenBank/DDBJ databases">
        <title>A genome reference for cultivated species of the human gut microbiota.</title>
        <authorList>
            <person name="Zou Y."/>
            <person name="Xue W."/>
            <person name="Luo G."/>
        </authorList>
    </citation>
    <scope>NUCLEOTIDE SEQUENCE [LARGE SCALE GENOMIC DNA]</scope>
    <source>
        <strain evidence="2 4">AM27-46</strain>
        <strain evidence="1 3">AM29-12AC</strain>
    </source>
</reference>
<accession>A0A414IN37</accession>
<dbReference type="Proteomes" id="UP000283601">
    <property type="component" value="Unassembled WGS sequence"/>
</dbReference>
<evidence type="ECO:0000313" key="4">
    <source>
        <dbReference type="Proteomes" id="UP000284640"/>
    </source>
</evidence>
<dbReference type="EMBL" id="QSKL01000001">
    <property type="protein sequence ID" value="RHE61946.1"/>
    <property type="molecule type" value="Genomic_DNA"/>
</dbReference>
<dbReference type="Pfam" id="PF14253">
    <property type="entry name" value="AbiH"/>
    <property type="match status" value="1"/>
</dbReference>
<name>A0A414IN37_BACUN</name>
<comment type="caution">
    <text evidence="1">The sequence shown here is derived from an EMBL/GenBank/DDBJ whole genome shotgun (WGS) entry which is preliminary data.</text>
</comment>
<dbReference type="EMBL" id="QSJZ01000001">
    <property type="protein sequence ID" value="RHE25775.1"/>
    <property type="molecule type" value="Genomic_DNA"/>
</dbReference>
<dbReference type="Proteomes" id="UP000284640">
    <property type="component" value="Unassembled WGS sequence"/>
</dbReference>
<sequence length="283" mass="33401">MDELQNYKTVFVVGNGFDLNLGLKTSYKDFMKSHWFSDIKNNFLVDYLRERQSLNLWIDIENELSEYSQRTFLSRISIEGEPKKSDTLRDEYNELCSHLKSYLIEVTKEGCYSSAIGTYVLDHAFKSSPVYILTFNYTYTIENILSDISYNKSEYLINHVHGTLRNGIVFGVEDNAEIDKRHVFLYKSHNPYQKVKGLPYILDNAEKIVFFGYSLGQTDHSYFDDFFRRQSQFGCKEKELIFYHYGQDSYDDIKWQIKVLTNNQQAKLGEYNNISFINIKKEK</sequence>
<gene>
    <name evidence="2" type="ORF">DW729_00575</name>
    <name evidence="1" type="ORF">DW758_01525</name>
</gene>
<organism evidence="1 3">
    <name type="scientific">Bacteroides uniformis</name>
    <dbReference type="NCBI Taxonomy" id="820"/>
    <lineage>
        <taxon>Bacteria</taxon>
        <taxon>Pseudomonadati</taxon>
        <taxon>Bacteroidota</taxon>
        <taxon>Bacteroidia</taxon>
        <taxon>Bacteroidales</taxon>
        <taxon>Bacteroidaceae</taxon>
        <taxon>Bacteroides</taxon>
    </lineage>
</organism>
<protein>
    <recommendedName>
        <fullName evidence="5">Bacteriophage abortive infection AbiH family protein</fullName>
    </recommendedName>
</protein>
<evidence type="ECO:0000313" key="2">
    <source>
        <dbReference type="EMBL" id="RHE61946.1"/>
    </source>
</evidence>
<dbReference type="RefSeq" id="WP_118132165.1">
    <property type="nucleotide sequence ID" value="NZ_JADNFT010000003.1"/>
</dbReference>
<proteinExistence type="predicted"/>
<evidence type="ECO:0000313" key="3">
    <source>
        <dbReference type="Proteomes" id="UP000283601"/>
    </source>
</evidence>
<dbReference type="AlphaFoldDB" id="A0A414IN37"/>